<reference evidence="1 2" key="1">
    <citation type="submission" date="2014-04" db="EMBL/GenBank/DDBJ databases">
        <authorList>
            <consortium name="DOE Joint Genome Institute"/>
            <person name="Kuo A."/>
            <person name="Kohler A."/>
            <person name="Costa M.D."/>
            <person name="Nagy L.G."/>
            <person name="Floudas D."/>
            <person name="Copeland A."/>
            <person name="Barry K.W."/>
            <person name="Cichocki N."/>
            <person name="Veneault-Fourrey C."/>
            <person name="LaButti K."/>
            <person name="Lindquist E.A."/>
            <person name="Lipzen A."/>
            <person name="Lundell T."/>
            <person name="Morin E."/>
            <person name="Murat C."/>
            <person name="Sun H."/>
            <person name="Tunlid A."/>
            <person name="Henrissat B."/>
            <person name="Grigoriev I.V."/>
            <person name="Hibbett D.S."/>
            <person name="Martin F."/>
            <person name="Nordberg H.P."/>
            <person name="Cantor M.N."/>
            <person name="Hua S.X."/>
        </authorList>
    </citation>
    <scope>NUCLEOTIDE SEQUENCE [LARGE SCALE GENOMIC DNA]</scope>
    <source>
        <strain evidence="1 2">441</strain>
    </source>
</reference>
<dbReference type="Proteomes" id="UP000054018">
    <property type="component" value="Unassembled WGS sequence"/>
</dbReference>
<protein>
    <submittedName>
        <fullName evidence="1">Uncharacterized protein</fullName>
    </submittedName>
</protein>
<feature type="non-terminal residue" evidence="1">
    <location>
        <position position="1"/>
    </location>
</feature>
<accession>A0A0D0A575</accession>
<keyword evidence="2" id="KW-1185">Reference proteome</keyword>
<organism evidence="1 2">
    <name type="scientific">Pisolithus microcarpus 441</name>
    <dbReference type="NCBI Taxonomy" id="765257"/>
    <lineage>
        <taxon>Eukaryota</taxon>
        <taxon>Fungi</taxon>
        <taxon>Dikarya</taxon>
        <taxon>Basidiomycota</taxon>
        <taxon>Agaricomycotina</taxon>
        <taxon>Agaricomycetes</taxon>
        <taxon>Agaricomycetidae</taxon>
        <taxon>Boletales</taxon>
        <taxon>Sclerodermatineae</taxon>
        <taxon>Pisolithaceae</taxon>
        <taxon>Pisolithus</taxon>
    </lineage>
</organism>
<sequence>SRLYFSSSMQLEDEGTSVCFSGIDGEWMRGAKKDKLNAVGSDIERRRVPRCCSGDWEWLWGT</sequence>
<reference evidence="2" key="2">
    <citation type="submission" date="2015-01" db="EMBL/GenBank/DDBJ databases">
        <title>Evolutionary Origins and Diversification of the Mycorrhizal Mutualists.</title>
        <authorList>
            <consortium name="DOE Joint Genome Institute"/>
            <consortium name="Mycorrhizal Genomics Consortium"/>
            <person name="Kohler A."/>
            <person name="Kuo A."/>
            <person name="Nagy L.G."/>
            <person name="Floudas D."/>
            <person name="Copeland A."/>
            <person name="Barry K.W."/>
            <person name="Cichocki N."/>
            <person name="Veneault-Fourrey C."/>
            <person name="LaButti K."/>
            <person name="Lindquist E.A."/>
            <person name="Lipzen A."/>
            <person name="Lundell T."/>
            <person name="Morin E."/>
            <person name="Murat C."/>
            <person name="Riley R."/>
            <person name="Ohm R."/>
            <person name="Sun H."/>
            <person name="Tunlid A."/>
            <person name="Henrissat B."/>
            <person name="Grigoriev I.V."/>
            <person name="Hibbett D.S."/>
            <person name="Martin F."/>
        </authorList>
    </citation>
    <scope>NUCLEOTIDE SEQUENCE [LARGE SCALE GENOMIC DNA]</scope>
    <source>
        <strain evidence="2">441</strain>
    </source>
</reference>
<dbReference type="HOGENOM" id="CLU_2910428_0_0_1"/>
<name>A0A0D0A575_9AGAM</name>
<evidence type="ECO:0000313" key="1">
    <source>
        <dbReference type="EMBL" id="KIK27213.1"/>
    </source>
</evidence>
<dbReference type="EMBL" id="KN833697">
    <property type="protein sequence ID" value="KIK27213.1"/>
    <property type="molecule type" value="Genomic_DNA"/>
</dbReference>
<evidence type="ECO:0000313" key="2">
    <source>
        <dbReference type="Proteomes" id="UP000054018"/>
    </source>
</evidence>
<gene>
    <name evidence="1" type="ORF">PISMIDRAFT_675068</name>
</gene>
<dbReference type="AlphaFoldDB" id="A0A0D0A575"/>
<proteinExistence type="predicted"/>